<dbReference type="PIRSF" id="PIRSF036417">
    <property type="entry name" value="3-ktacl-CoA_syn"/>
    <property type="match status" value="1"/>
</dbReference>
<keyword evidence="7 11" id="KW-0472">Membrane</keyword>
<evidence type="ECO:0000256" key="6">
    <source>
        <dbReference type="ARBA" id="ARBA00022989"/>
    </source>
</evidence>
<keyword evidence="15" id="KW-1185">Reference proteome</keyword>
<comment type="subcellular location">
    <subcellularLocation>
        <location evidence="1">Membrane</location>
    </subcellularLocation>
</comment>
<evidence type="ECO:0000259" key="13">
    <source>
        <dbReference type="Pfam" id="PF08541"/>
    </source>
</evidence>
<evidence type="ECO:0000313" key="15">
    <source>
        <dbReference type="Proteomes" id="UP000631114"/>
    </source>
</evidence>
<comment type="pathway">
    <text evidence="2 10">Lipid metabolism; fatty acid biosynthesis.</text>
</comment>
<evidence type="ECO:0000256" key="8">
    <source>
        <dbReference type="ARBA" id="ARBA00023315"/>
    </source>
</evidence>
<dbReference type="InterPro" id="IPR016039">
    <property type="entry name" value="Thiolase-like"/>
</dbReference>
<dbReference type="Pfam" id="PF08541">
    <property type="entry name" value="ACP_syn_III_C"/>
    <property type="match status" value="1"/>
</dbReference>
<keyword evidence="4 10" id="KW-0808">Transferase</keyword>
<dbReference type="SUPFAM" id="SSF53901">
    <property type="entry name" value="Thiolase-like"/>
    <property type="match status" value="2"/>
</dbReference>
<dbReference type="Pfam" id="PF08392">
    <property type="entry name" value="FAE1_CUT1_RppA"/>
    <property type="match status" value="1"/>
</dbReference>
<reference evidence="14 15" key="1">
    <citation type="submission" date="2020-10" db="EMBL/GenBank/DDBJ databases">
        <title>The Coptis chinensis genome and diversification of protoberbering-type alkaloids.</title>
        <authorList>
            <person name="Wang B."/>
            <person name="Shu S."/>
            <person name="Song C."/>
            <person name="Liu Y."/>
        </authorList>
    </citation>
    <scope>NUCLEOTIDE SEQUENCE [LARGE SCALE GENOMIC DNA]</scope>
    <source>
        <strain evidence="14">HL-2020</strain>
        <tissue evidence="14">Leaf</tissue>
    </source>
</reference>
<evidence type="ECO:0000256" key="9">
    <source>
        <dbReference type="ARBA" id="ARBA00047375"/>
    </source>
</evidence>
<comment type="similarity">
    <text evidence="3 10">Belongs to the thiolase-like superfamily. Chalcone/stilbene synthases family.</text>
</comment>
<keyword evidence="5 11" id="KW-0812">Transmembrane</keyword>
<dbReference type="GO" id="GO:0016020">
    <property type="term" value="C:membrane"/>
    <property type="evidence" value="ECO:0007669"/>
    <property type="project" value="UniProtKB-SubCell"/>
</dbReference>
<evidence type="ECO:0000259" key="12">
    <source>
        <dbReference type="Pfam" id="PF08392"/>
    </source>
</evidence>
<dbReference type="InterPro" id="IPR013747">
    <property type="entry name" value="ACP_syn_III_C"/>
</dbReference>
<feature type="domain" description="Beta-ketoacyl-[acyl-carrier-protein] synthase III C-terminal" evidence="13">
    <location>
        <begin position="357"/>
        <end position="436"/>
    </location>
</feature>
<protein>
    <recommendedName>
        <fullName evidence="10">3-ketoacyl-CoA synthase</fullName>
        <ecNumber evidence="10">2.3.1.-</ecNumber>
    </recommendedName>
</protein>
<evidence type="ECO:0000256" key="2">
    <source>
        <dbReference type="ARBA" id="ARBA00005194"/>
    </source>
</evidence>
<evidence type="ECO:0000256" key="7">
    <source>
        <dbReference type="ARBA" id="ARBA00023136"/>
    </source>
</evidence>
<name>A0A835LDT7_9MAGN</name>
<organism evidence="14 15">
    <name type="scientific">Coptis chinensis</name>
    <dbReference type="NCBI Taxonomy" id="261450"/>
    <lineage>
        <taxon>Eukaryota</taxon>
        <taxon>Viridiplantae</taxon>
        <taxon>Streptophyta</taxon>
        <taxon>Embryophyta</taxon>
        <taxon>Tracheophyta</taxon>
        <taxon>Spermatophyta</taxon>
        <taxon>Magnoliopsida</taxon>
        <taxon>Ranunculales</taxon>
        <taxon>Ranunculaceae</taxon>
        <taxon>Coptidoideae</taxon>
        <taxon>Coptis</taxon>
    </lineage>
</organism>
<dbReference type="EMBL" id="JADFTS010000009">
    <property type="protein sequence ID" value="KAF9588129.1"/>
    <property type="molecule type" value="Genomic_DNA"/>
</dbReference>
<evidence type="ECO:0000256" key="4">
    <source>
        <dbReference type="ARBA" id="ARBA00022679"/>
    </source>
</evidence>
<dbReference type="GO" id="GO:0009922">
    <property type="term" value="F:fatty acid elongase activity"/>
    <property type="evidence" value="ECO:0007669"/>
    <property type="project" value="UniProtKB-EC"/>
</dbReference>
<keyword evidence="6 11" id="KW-1133">Transmembrane helix</keyword>
<evidence type="ECO:0000256" key="5">
    <source>
        <dbReference type="ARBA" id="ARBA00022692"/>
    </source>
</evidence>
<evidence type="ECO:0000256" key="3">
    <source>
        <dbReference type="ARBA" id="ARBA00005531"/>
    </source>
</evidence>
<evidence type="ECO:0000256" key="11">
    <source>
        <dbReference type="SAM" id="Phobius"/>
    </source>
</evidence>
<dbReference type="AlphaFoldDB" id="A0A835LDT7"/>
<comment type="catalytic activity">
    <reaction evidence="9">
        <text>a very-long-chain acyl-CoA + malonyl-CoA + H(+) = a very-long-chain 3-oxoacyl-CoA + CO2 + CoA</text>
        <dbReference type="Rhea" id="RHEA:32727"/>
        <dbReference type="ChEBI" id="CHEBI:15378"/>
        <dbReference type="ChEBI" id="CHEBI:16526"/>
        <dbReference type="ChEBI" id="CHEBI:57287"/>
        <dbReference type="ChEBI" id="CHEBI:57384"/>
        <dbReference type="ChEBI" id="CHEBI:90725"/>
        <dbReference type="ChEBI" id="CHEBI:90736"/>
        <dbReference type="EC" id="2.3.1.199"/>
    </reaction>
</comment>
<proteinExistence type="inferred from homology"/>
<feature type="transmembrane region" description="Helical" evidence="11">
    <location>
        <begin position="25"/>
        <end position="49"/>
    </location>
</feature>
<dbReference type="UniPathway" id="UPA00094"/>
<sequence>MADIGSHFLNINFFDLFKFFNHNPFIFNILHIFICLMLFFSLTKLSTVINTLISSRPKLFLIDFSCYKPDDTLKCSHDVFIERSALLQIFSKESLEFQKTILEKSGLGQSTYFPRPMWGLPPNPCMAEARHEVETVVYGAINELLAKTSIKVTDIGIIIANSSLFNPTPSLCSMIVNHYKLDSSVLSYNLGGMGCSAGLISIDLAKHLLQVHPNTDALVVSTENITLNWYFGSNRSMLVSNCLFRMGAGAILLSNRPSDGKHAKYQLNHVVRTHKANEDRGYYCAFQEEDANGKVGVTLSKELSSVAGEALRTNITTLGPLVLPIAEQLRFLANLVQRKVLNIPVAPYVPDFKLAFDHICIHAGGKAILDKVENSLTLTKQLLEPSRMTLYRFGNTSSSSLWYELAYLEAKGKIKKGDKVCQLAFGSGFKCNSAIWVSLRTVVPALEKNPWIDELDTHSSYLACSHD</sequence>
<evidence type="ECO:0000313" key="14">
    <source>
        <dbReference type="EMBL" id="KAF9588129.1"/>
    </source>
</evidence>
<evidence type="ECO:0000256" key="10">
    <source>
        <dbReference type="PIRNR" id="PIRNR036417"/>
    </source>
</evidence>
<dbReference type="InterPro" id="IPR012392">
    <property type="entry name" value="3-ktacl-CoA_syn"/>
</dbReference>
<dbReference type="CDD" id="cd00831">
    <property type="entry name" value="CHS_like"/>
    <property type="match status" value="1"/>
</dbReference>
<dbReference type="GO" id="GO:0006633">
    <property type="term" value="P:fatty acid biosynthetic process"/>
    <property type="evidence" value="ECO:0007669"/>
    <property type="project" value="UniProtKB-UniPathway"/>
</dbReference>
<gene>
    <name evidence="14" type="ORF">IFM89_007605</name>
</gene>
<comment type="caution">
    <text evidence="14">The sequence shown here is derived from an EMBL/GenBank/DDBJ whole genome shotgun (WGS) entry which is preliminary data.</text>
</comment>
<dbReference type="FunFam" id="3.40.47.10:FF:000028">
    <property type="entry name" value="3-ketoacyl-CoA synthase"/>
    <property type="match status" value="1"/>
</dbReference>
<dbReference type="Gene3D" id="3.40.47.10">
    <property type="match status" value="1"/>
</dbReference>
<dbReference type="OrthoDB" id="1891753at2759"/>
<keyword evidence="8 10" id="KW-0012">Acyltransferase</keyword>
<feature type="domain" description="FAE" evidence="12">
    <location>
        <begin position="56"/>
        <end position="340"/>
    </location>
</feature>
<dbReference type="InterPro" id="IPR013601">
    <property type="entry name" value="FAE1_typ3_polyketide_synth"/>
</dbReference>
<dbReference type="EC" id="2.3.1.-" evidence="10"/>
<evidence type="ECO:0000256" key="1">
    <source>
        <dbReference type="ARBA" id="ARBA00004370"/>
    </source>
</evidence>
<accession>A0A835LDT7</accession>
<dbReference type="Proteomes" id="UP000631114">
    <property type="component" value="Unassembled WGS sequence"/>
</dbReference>
<dbReference type="PANTHER" id="PTHR31561">
    <property type="entry name" value="3-KETOACYL-COA SYNTHASE"/>
    <property type="match status" value="1"/>
</dbReference>